<evidence type="ECO:0000313" key="8">
    <source>
        <dbReference type="Proteomes" id="UP000016368"/>
    </source>
</evidence>
<gene>
    <name evidence="7" type="ORF">HGR_16340</name>
</gene>
<evidence type="ECO:0000256" key="5">
    <source>
        <dbReference type="PROSITE-ProRule" id="PRU01240"/>
    </source>
</evidence>
<evidence type="ECO:0000256" key="4">
    <source>
        <dbReference type="ARBA" id="ARBA00022825"/>
    </source>
</evidence>
<evidence type="ECO:0000313" key="7">
    <source>
        <dbReference type="EMBL" id="EGI75348.1"/>
    </source>
</evidence>
<feature type="active site" description="Charge relay system" evidence="5">
    <location>
        <position position="180"/>
    </location>
</feature>
<dbReference type="Gene3D" id="3.40.50.200">
    <property type="entry name" value="Peptidase S8/S53 domain"/>
    <property type="match status" value="1"/>
</dbReference>
<dbReference type="PANTHER" id="PTHR43806:SF11">
    <property type="entry name" value="CEREVISIN-RELATED"/>
    <property type="match status" value="1"/>
</dbReference>
<dbReference type="InterPro" id="IPR036852">
    <property type="entry name" value="Peptidase_S8/S53_dom_sf"/>
</dbReference>
<dbReference type="PROSITE" id="PS51892">
    <property type="entry name" value="SUBTILASE"/>
    <property type="match status" value="1"/>
</dbReference>
<evidence type="ECO:0000256" key="1">
    <source>
        <dbReference type="ARBA" id="ARBA00011073"/>
    </source>
</evidence>
<evidence type="ECO:0000256" key="3">
    <source>
        <dbReference type="ARBA" id="ARBA00022801"/>
    </source>
</evidence>
<dbReference type="EMBL" id="AEGR01000109">
    <property type="protein sequence ID" value="EGI75348.1"/>
    <property type="molecule type" value="Genomic_DNA"/>
</dbReference>
<feature type="active site" description="Charge relay system" evidence="5">
    <location>
        <position position="395"/>
    </location>
</feature>
<dbReference type="GO" id="GO:0004252">
    <property type="term" value="F:serine-type endopeptidase activity"/>
    <property type="evidence" value="ECO:0007669"/>
    <property type="project" value="UniProtKB-UniRule"/>
</dbReference>
<dbReference type="OrthoDB" id="6306157at2"/>
<dbReference type="GO" id="GO:0006508">
    <property type="term" value="P:proteolysis"/>
    <property type="evidence" value="ECO:0007669"/>
    <property type="project" value="UniProtKB-KW"/>
</dbReference>
<reference evidence="7 8" key="1">
    <citation type="journal article" date="2011" name="EMBO J.">
        <title>Structural diversity of bacterial flagellar motors.</title>
        <authorList>
            <person name="Chen S."/>
            <person name="Beeby M."/>
            <person name="Murphy G.E."/>
            <person name="Leadbetter J.R."/>
            <person name="Hendrixson D.R."/>
            <person name="Briegel A."/>
            <person name="Li Z."/>
            <person name="Shi J."/>
            <person name="Tocheva E.I."/>
            <person name="Muller A."/>
            <person name="Dobro M.J."/>
            <person name="Jensen G.J."/>
        </authorList>
    </citation>
    <scope>NUCLEOTIDE SEQUENCE [LARGE SCALE GENOMIC DNA]</scope>
    <source>
        <strain evidence="7 8">ATCC 19624</strain>
    </source>
</reference>
<keyword evidence="3 5" id="KW-0378">Hydrolase</keyword>
<feature type="active site" description="Charge relay system" evidence="5">
    <location>
        <position position="228"/>
    </location>
</feature>
<proteinExistence type="inferred from homology"/>
<evidence type="ECO:0000259" key="6">
    <source>
        <dbReference type="Pfam" id="PF00082"/>
    </source>
</evidence>
<name>F3KXS3_9BURK</name>
<keyword evidence="2 5" id="KW-0645">Protease</keyword>
<dbReference type="CDD" id="cd00306">
    <property type="entry name" value="Peptidases_S8_S53"/>
    <property type="match status" value="1"/>
</dbReference>
<organism evidence="7 8">
    <name type="scientific">Hylemonella gracilis ATCC 19624</name>
    <dbReference type="NCBI Taxonomy" id="887062"/>
    <lineage>
        <taxon>Bacteria</taxon>
        <taxon>Pseudomonadati</taxon>
        <taxon>Pseudomonadota</taxon>
        <taxon>Betaproteobacteria</taxon>
        <taxon>Burkholderiales</taxon>
        <taxon>Comamonadaceae</taxon>
        <taxon>Hylemonella</taxon>
    </lineage>
</organism>
<protein>
    <submittedName>
        <fullName evidence="7">Peptidase S8/S53 subtilisin kexin sedolisin</fullName>
    </submittedName>
</protein>
<feature type="domain" description="Peptidase S8/S53" evidence="6">
    <location>
        <begin position="172"/>
        <end position="410"/>
    </location>
</feature>
<dbReference type="STRING" id="887062.HGR_16340"/>
<dbReference type="SUPFAM" id="SSF52743">
    <property type="entry name" value="Subtilisin-like"/>
    <property type="match status" value="1"/>
</dbReference>
<evidence type="ECO:0000256" key="2">
    <source>
        <dbReference type="ARBA" id="ARBA00022670"/>
    </source>
</evidence>
<comment type="similarity">
    <text evidence="1 5">Belongs to the peptidase S8 family.</text>
</comment>
<accession>F3KXS3</accession>
<dbReference type="PANTHER" id="PTHR43806">
    <property type="entry name" value="PEPTIDASE S8"/>
    <property type="match status" value="1"/>
</dbReference>
<dbReference type="eggNOG" id="COG1404">
    <property type="taxonomic scope" value="Bacteria"/>
</dbReference>
<dbReference type="RefSeq" id="WP_006299430.1">
    <property type="nucleotide sequence ID" value="NZ_AEGR01000109.1"/>
</dbReference>
<dbReference type="AlphaFoldDB" id="F3KXS3"/>
<sequence length="490" mass="52137">MNDQFSSLSESQITTVTLSDDTMKQREFHQQLQAVLESSDTLSALEGVVSSKQFLIPHGVEQIVRAKLGLAAPDEWIKKLSSWGAASVGVLSLKEYVEWMTSGVHVDAPSAALSQLIPGQIPEQLEDKSLGFLPGSFAGPYDWHIDERGVNAVAAWRMFAGQEKFANALPWKDVRIAHIDTGYTEHKALGWSGGSSGTVFPNEGADLLDGLKDTDGPRDPFLPGFPGHGTRISATIAGYDPTAQGGPFYGVAPGAQIIPFRVTDSVIIDHVKEHVHDAVILAIEQQCHVVNISLGALFPSDHLSTALDIAYEKGLIVVCAAGQGWGEVIYPGRLNRCVTLGGVGPRLKPWRRAAKGPYVDLCGPADGIRHVRAEPWKPGGVTPASMAAESGHGTSHATACCSGAAALWLAWHGVDALHDKYAQTGLWQIPKAFKYLAMKSAKPGKWSGEEKGNYGSGVLDVAALLQMPLPSAGSMRKENPAAAAFDAGGL</sequence>
<dbReference type="InterPro" id="IPR000209">
    <property type="entry name" value="Peptidase_S8/S53_dom"/>
</dbReference>
<dbReference type="Proteomes" id="UP000016368">
    <property type="component" value="Unassembled WGS sequence"/>
</dbReference>
<dbReference type="InterPro" id="IPR050131">
    <property type="entry name" value="Peptidase_S8_subtilisin-like"/>
</dbReference>
<keyword evidence="8" id="KW-1185">Reference proteome</keyword>
<comment type="caution">
    <text evidence="7">The sequence shown here is derived from an EMBL/GenBank/DDBJ whole genome shotgun (WGS) entry which is preliminary data.</text>
</comment>
<dbReference type="Pfam" id="PF00082">
    <property type="entry name" value="Peptidase_S8"/>
    <property type="match status" value="1"/>
</dbReference>
<keyword evidence="4 5" id="KW-0720">Serine protease</keyword>